<keyword evidence="6" id="KW-1185">Reference proteome</keyword>
<dbReference type="STRING" id="48709.A0A1D2NB03"/>
<evidence type="ECO:0000313" key="6">
    <source>
        <dbReference type="Proteomes" id="UP000094527"/>
    </source>
</evidence>
<evidence type="ECO:0000259" key="4">
    <source>
        <dbReference type="Pfam" id="PF21773"/>
    </source>
</evidence>
<comment type="caution">
    <text evidence="5">The sequence shown here is derived from an EMBL/GenBank/DDBJ whole genome shotgun (WGS) entry which is preliminary data.</text>
</comment>
<evidence type="ECO:0000256" key="2">
    <source>
        <dbReference type="SAM" id="Coils"/>
    </source>
</evidence>
<protein>
    <submittedName>
        <fullName evidence="5">Coiled-coil domain-containing protein 63</fullName>
    </submittedName>
</protein>
<feature type="region of interest" description="Disordered" evidence="3">
    <location>
        <begin position="592"/>
        <end position="717"/>
    </location>
</feature>
<evidence type="ECO:0000256" key="1">
    <source>
        <dbReference type="ARBA" id="ARBA00023054"/>
    </source>
</evidence>
<feature type="compositionally biased region" description="Polar residues" evidence="3">
    <location>
        <begin position="643"/>
        <end position="657"/>
    </location>
</feature>
<proteinExistence type="predicted"/>
<dbReference type="EMBL" id="LJIJ01000112">
    <property type="protein sequence ID" value="ODN02427.1"/>
    <property type="molecule type" value="Genomic_DNA"/>
</dbReference>
<dbReference type="InterPro" id="IPR049258">
    <property type="entry name" value="ODAD1_CC"/>
</dbReference>
<evidence type="ECO:0000256" key="3">
    <source>
        <dbReference type="SAM" id="MobiDB-lite"/>
    </source>
</evidence>
<feature type="coiled-coil region" evidence="2">
    <location>
        <begin position="339"/>
        <end position="373"/>
    </location>
</feature>
<gene>
    <name evidence="5" type="ORF">Ocin01_04269</name>
</gene>
<dbReference type="Pfam" id="PF21773">
    <property type="entry name" value="ODAD1_CC"/>
    <property type="match status" value="1"/>
</dbReference>
<dbReference type="PANTHER" id="PTHR21694">
    <property type="entry name" value="COILED-COIL DOMAIN-CONTAINING PROTEIN 63"/>
    <property type="match status" value="1"/>
</dbReference>
<feature type="domain" description="ODAD1 central coiled coil region" evidence="4">
    <location>
        <begin position="156"/>
        <end position="432"/>
    </location>
</feature>
<dbReference type="OrthoDB" id="6766775at2759"/>
<keyword evidence="1 2" id="KW-0175">Coiled coil</keyword>
<dbReference type="InterPro" id="IPR051876">
    <property type="entry name" value="ODA-DC/CCD"/>
</dbReference>
<dbReference type="AlphaFoldDB" id="A0A1D2NB03"/>
<reference evidence="5 6" key="1">
    <citation type="journal article" date="2016" name="Genome Biol. Evol.">
        <title>Gene Family Evolution Reflects Adaptation to Soil Environmental Stressors in the Genome of the Collembolan Orchesella cincta.</title>
        <authorList>
            <person name="Faddeeva-Vakhrusheva A."/>
            <person name="Derks M.F."/>
            <person name="Anvar S.Y."/>
            <person name="Agamennone V."/>
            <person name="Suring W."/>
            <person name="Smit S."/>
            <person name="van Straalen N.M."/>
            <person name="Roelofs D."/>
        </authorList>
    </citation>
    <scope>NUCLEOTIDE SEQUENCE [LARGE SCALE GENOMIC DNA]</scope>
    <source>
        <tissue evidence="5">Mixed pool</tissue>
    </source>
</reference>
<dbReference type="PANTHER" id="PTHR21694:SF18">
    <property type="entry name" value="COILED-COIL DOMAIN-CONTAINING PROTEIN 63"/>
    <property type="match status" value="1"/>
</dbReference>
<evidence type="ECO:0000313" key="5">
    <source>
        <dbReference type="EMBL" id="ODN02427.1"/>
    </source>
</evidence>
<feature type="coiled-coil region" evidence="2">
    <location>
        <begin position="103"/>
        <end position="161"/>
    </location>
</feature>
<accession>A0A1D2NB03</accession>
<organism evidence="5 6">
    <name type="scientific">Orchesella cincta</name>
    <name type="common">Springtail</name>
    <name type="synonym">Podura cincta</name>
    <dbReference type="NCBI Taxonomy" id="48709"/>
    <lineage>
        <taxon>Eukaryota</taxon>
        <taxon>Metazoa</taxon>
        <taxon>Ecdysozoa</taxon>
        <taxon>Arthropoda</taxon>
        <taxon>Hexapoda</taxon>
        <taxon>Collembola</taxon>
        <taxon>Entomobryomorpha</taxon>
        <taxon>Entomobryoidea</taxon>
        <taxon>Orchesellidae</taxon>
        <taxon>Orchesellinae</taxon>
        <taxon>Orchesella</taxon>
    </lineage>
</organism>
<name>A0A1D2NB03_ORCCI</name>
<sequence length="717" mass="82678">MSLLSSSIRLENEGGGNGGEYNFQQVLKIELSKLHKEYRLLENKRHGFAQQDGSMRKVASRLLPVLQKDKTEINHEIRNANCRAHRRKANVLAYDMKEALKVYELYQSEIKKKIKQIQEIETHVDKITDKIIKQKLKLLTVQGLNKSMEQRERDLAKAEDKLYNYTCAFNLQILDNKRIRQEIMDLLMTRERFYKTHNSLKKQLANAKVKMLQIVQHAIQTYDSRDEAMSKIKSLRERETKEIKQHGMEVQEFDRTLHHDKEVLEFIKTKLKERSVFEGTADRKFRIGAAKEMELDQILKKYRKSFKRILAYSHTSSISHLVESYKSLDLSNFEHFRYITNLNSECEVLREAIEILKSKIESAHAEVDERERSQRKIQEKLQLSIMAKQELQNFIERQKNRNKENIQLISDWIAAAFRIASCDASPIMKLLGNNQGVTKNNVRLCMQQLDFKITEMKTERDRLQNFKNGKGMQNFKPTVMKLTKGQSSGGPFFPKIMIGGLLNADTLDEDDARIMEQEPYYYKDMREYMYQKMIEEKIIDPGLHTVSTIQMPLGEINEVDDSKLTLVQKIENFNKTHTSNKSRHTSVGLIMRASQVDGNVGRGLSRPSSHASRDETQSRMYQKKSVSVVVPKAPGGDPPFGLRTQQQRKSTGVTETDPTSEEAQIGTDEMQTSIEGVTTAEDESQRDPTTNSGEVEPSTDAGDSPPSPLVRFEDVNE</sequence>
<dbReference type="Proteomes" id="UP000094527">
    <property type="component" value="Unassembled WGS sequence"/>
</dbReference>